<dbReference type="GO" id="GO:0015074">
    <property type="term" value="P:DNA integration"/>
    <property type="evidence" value="ECO:0007669"/>
    <property type="project" value="InterPro"/>
</dbReference>
<dbReference type="GO" id="GO:0003677">
    <property type="term" value="F:DNA binding"/>
    <property type="evidence" value="ECO:0007669"/>
    <property type="project" value="InterPro"/>
</dbReference>
<dbReference type="PANTHER" id="PTHR46889:SF4">
    <property type="entry name" value="TRANSPOSASE INSO FOR INSERTION SEQUENCE ELEMENT IS911B-RELATED"/>
    <property type="match status" value="1"/>
</dbReference>
<evidence type="ECO:0000313" key="4">
    <source>
        <dbReference type="EMBL" id="TBM37642.1"/>
    </source>
</evidence>
<dbReference type="PANTHER" id="PTHR46889">
    <property type="entry name" value="TRANSPOSASE INSF FOR INSERTION SEQUENCE IS3B-RELATED"/>
    <property type="match status" value="1"/>
</dbReference>
<dbReference type="RefSeq" id="WP_154715379.1">
    <property type="nucleotide sequence ID" value="NZ_POTE01000054.1"/>
</dbReference>
<dbReference type="NCBIfam" id="NF033516">
    <property type="entry name" value="transpos_IS3"/>
    <property type="match status" value="1"/>
</dbReference>
<keyword evidence="2" id="KW-0175">Coiled coil</keyword>
<dbReference type="Pfam" id="PF13333">
    <property type="entry name" value="rve_2"/>
    <property type="match status" value="1"/>
</dbReference>
<dbReference type="EMBL" id="SISP01000043">
    <property type="protein sequence ID" value="TBM37642.1"/>
    <property type="molecule type" value="Genomic_DNA"/>
</dbReference>
<dbReference type="Pfam" id="PF01527">
    <property type="entry name" value="HTH_Tnp_1"/>
    <property type="match status" value="1"/>
</dbReference>
<feature type="coiled-coil region" evidence="2">
    <location>
        <begin position="63"/>
        <end position="90"/>
    </location>
</feature>
<proteinExistence type="inferred from homology"/>
<dbReference type="InterPro" id="IPR036388">
    <property type="entry name" value="WH-like_DNA-bd_sf"/>
</dbReference>
<evidence type="ECO:0000256" key="2">
    <source>
        <dbReference type="SAM" id="Coils"/>
    </source>
</evidence>
<feature type="domain" description="Integrase catalytic" evidence="3">
    <location>
        <begin position="231"/>
        <end position="393"/>
    </location>
</feature>
<dbReference type="GO" id="GO:0004803">
    <property type="term" value="F:transposase activity"/>
    <property type="evidence" value="ECO:0007669"/>
    <property type="project" value="InterPro"/>
</dbReference>
<dbReference type="Gene3D" id="1.10.10.10">
    <property type="entry name" value="Winged helix-like DNA-binding domain superfamily/Winged helix DNA-binding domain"/>
    <property type="match status" value="1"/>
</dbReference>
<dbReference type="Proteomes" id="UP000294145">
    <property type="component" value="Unassembled WGS sequence"/>
</dbReference>
<dbReference type="Gene3D" id="3.30.420.10">
    <property type="entry name" value="Ribonuclease H-like superfamily/Ribonuclease H"/>
    <property type="match status" value="1"/>
</dbReference>
<sequence>MKKRNPYYSPEVKERAVRLVQESRSDHPSQWSAIESVAPKIGCSPQTLLSWVQRSEHHQTELLPDEREELKRLRRENKELQRANDILRTASGFFRAGGARPQAEEIDRYIDQHKNAYGVEPICKQLQIAPSAYHHRTACRRNPALRSPRVRRDAFLSVEIERVYRANMQVYGADKIWKQLNREGIVVARCTVERLMKKAGLQGARRGKRIRTTVSDTRAPCSQDRVNRQFVADRPNQLWVSDFTYVSTWQGFVYVAFVIDVFARYIVGWRVSASMTTDFVLDALEQALYARRPDQELVHHSDRGAQYVSIRYTERLEQAGIKPSVGSRGDSYDNALAETINGLYKAELIHRRAPWKTREAVELATLEWVAWFNNCRLLEPLGYRPPAETEANYYRQLDELSVNTP</sequence>
<name>A0A7Z7YBR5_VIBCL</name>
<dbReference type="SUPFAM" id="SSF46689">
    <property type="entry name" value="Homeodomain-like"/>
    <property type="match status" value="1"/>
</dbReference>
<evidence type="ECO:0000313" key="5">
    <source>
        <dbReference type="Proteomes" id="UP000294145"/>
    </source>
</evidence>
<dbReference type="InterPro" id="IPR048020">
    <property type="entry name" value="Transpos_IS3"/>
</dbReference>
<evidence type="ECO:0000256" key="1">
    <source>
        <dbReference type="ARBA" id="ARBA00009964"/>
    </source>
</evidence>
<comment type="similarity">
    <text evidence="1">Belongs to the transposase 8 family.</text>
</comment>
<comment type="caution">
    <text evidence="4">The sequence shown here is derived from an EMBL/GenBank/DDBJ whole genome shotgun (WGS) entry which is preliminary data.</text>
</comment>
<dbReference type="InterPro" id="IPR012337">
    <property type="entry name" value="RNaseH-like_sf"/>
</dbReference>
<organism evidence="4 5">
    <name type="scientific">Vibrio cholerae</name>
    <dbReference type="NCBI Taxonomy" id="666"/>
    <lineage>
        <taxon>Bacteria</taxon>
        <taxon>Pseudomonadati</taxon>
        <taxon>Pseudomonadota</taxon>
        <taxon>Gammaproteobacteria</taxon>
        <taxon>Vibrionales</taxon>
        <taxon>Vibrionaceae</taxon>
        <taxon>Vibrio</taxon>
    </lineage>
</organism>
<dbReference type="Pfam" id="PF13276">
    <property type="entry name" value="HTH_21"/>
    <property type="match status" value="1"/>
</dbReference>
<evidence type="ECO:0000259" key="3">
    <source>
        <dbReference type="PROSITE" id="PS50994"/>
    </source>
</evidence>
<dbReference type="AlphaFoldDB" id="A0A7Z7YBR5"/>
<protein>
    <submittedName>
        <fullName evidence="4">IS3 family transposase</fullName>
    </submittedName>
</protein>
<gene>
    <name evidence="4" type="ORF">EYB64_18515</name>
</gene>
<dbReference type="SUPFAM" id="SSF53098">
    <property type="entry name" value="Ribonuclease H-like"/>
    <property type="match status" value="1"/>
</dbReference>
<dbReference type="InterPro" id="IPR036397">
    <property type="entry name" value="RNaseH_sf"/>
</dbReference>
<dbReference type="InterPro" id="IPR002514">
    <property type="entry name" value="Transposase_8"/>
</dbReference>
<dbReference type="PROSITE" id="PS50994">
    <property type="entry name" value="INTEGRASE"/>
    <property type="match status" value="1"/>
</dbReference>
<accession>A0A7Z7YBR5</accession>
<dbReference type="InterPro" id="IPR001584">
    <property type="entry name" value="Integrase_cat-core"/>
</dbReference>
<dbReference type="InterPro" id="IPR050900">
    <property type="entry name" value="Transposase_IS3/IS150/IS904"/>
</dbReference>
<dbReference type="InterPro" id="IPR025948">
    <property type="entry name" value="HTH-like_dom"/>
</dbReference>
<dbReference type="Pfam" id="PF00665">
    <property type="entry name" value="rve"/>
    <property type="match status" value="1"/>
</dbReference>
<dbReference type="InterPro" id="IPR009057">
    <property type="entry name" value="Homeodomain-like_sf"/>
</dbReference>
<dbReference type="GO" id="GO:0006313">
    <property type="term" value="P:DNA transposition"/>
    <property type="evidence" value="ECO:0007669"/>
    <property type="project" value="InterPro"/>
</dbReference>
<reference evidence="4 5" key="1">
    <citation type="submission" date="2019-02" db="EMBL/GenBank/DDBJ databases">
        <title>Genomic plasticity associated with the antimicrobial resistance in Vibrio cholerae.</title>
        <authorList>
            <person name="Verma J."/>
            <person name="Bag S."/>
            <person name="Saha B."/>
            <person name="Kumar P."/>
            <person name="Ghosh T.S."/>
            <person name="Dayal M."/>
            <person name="Senapati T."/>
            <person name="Mehra S."/>
            <person name="Dey P."/>
            <person name="Desigamani A."/>
            <person name="Kumar D."/>
            <person name="Rana P."/>
            <person name="Kumar B."/>
            <person name="Maiti T.K."/>
            <person name="Sharma N.C."/>
            <person name="Bhadra R.K."/>
            <person name="Mutreja A."/>
            <person name="Nair G.B."/>
            <person name="Ramamurthy T."/>
            <person name="Das B."/>
        </authorList>
    </citation>
    <scope>NUCLEOTIDE SEQUENCE [LARGE SCALE GENOMIC DNA]</scope>
    <source>
        <strain evidence="4 5">IDH06781</strain>
    </source>
</reference>